<protein>
    <submittedName>
        <fullName evidence="2">Uncharacterized protein</fullName>
    </submittedName>
</protein>
<organism evidence="2 3">
    <name type="scientific">Jatropha curcas</name>
    <name type="common">Barbados nut</name>
    <dbReference type="NCBI Taxonomy" id="180498"/>
    <lineage>
        <taxon>Eukaryota</taxon>
        <taxon>Viridiplantae</taxon>
        <taxon>Streptophyta</taxon>
        <taxon>Embryophyta</taxon>
        <taxon>Tracheophyta</taxon>
        <taxon>Spermatophyta</taxon>
        <taxon>Magnoliopsida</taxon>
        <taxon>eudicotyledons</taxon>
        <taxon>Gunneridae</taxon>
        <taxon>Pentapetalae</taxon>
        <taxon>rosids</taxon>
        <taxon>fabids</taxon>
        <taxon>Malpighiales</taxon>
        <taxon>Euphorbiaceae</taxon>
        <taxon>Crotonoideae</taxon>
        <taxon>Jatropheae</taxon>
        <taxon>Jatropha</taxon>
    </lineage>
</organism>
<evidence type="ECO:0000313" key="2">
    <source>
        <dbReference type="EMBL" id="KDP41974.1"/>
    </source>
</evidence>
<gene>
    <name evidence="2" type="ORF">JCGZ_26992</name>
</gene>
<dbReference type="Proteomes" id="UP000027138">
    <property type="component" value="Unassembled WGS sequence"/>
</dbReference>
<sequence>MEQLWEGGNTEDEMMELERKMIELLREIELVRKKIELKRKEPKRKEQSRIEELIEMKRKGQMINQLVREKMELENRKPKLQMEIRGKEQEERLKFGLGDERNWRRGLVSKDSDEDSVKQRSWISGRMLKERRLKMAKLEEL</sequence>
<proteinExistence type="predicted"/>
<dbReference type="AlphaFoldDB" id="A0A067LCZ6"/>
<evidence type="ECO:0000256" key="1">
    <source>
        <dbReference type="SAM" id="Coils"/>
    </source>
</evidence>
<name>A0A067LCZ6_JATCU</name>
<accession>A0A067LCZ6</accession>
<evidence type="ECO:0000313" key="3">
    <source>
        <dbReference type="Proteomes" id="UP000027138"/>
    </source>
</evidence>
<reference evidence="2 3" key="1">
    <citation type="journal article" date="2014" name="PLoS ONE">
        <title>Global Analysis of Gene Expression Profiles in Physic Nut (Jatropha curcas L.) Seedlings Exposed to Salt Stress.</title>
        <authorList>
            <person name="Zhang L."/>
            <person name="Zhang C."/>
            <person name="Wu P."/>
            <person name="Chen Y."/>
            <person name="Li M."/>
            <person name="Jiang H."/>
            <person name="Wu G."/>
        </authorList>
    </citation>
    <scope>NUCLEOTIDE SEQUENCE [LARGE SCALE GENOMIC DNA]</scope>
    <source>
        <strain evidence="3">cv. GZQX0401</strain>
        <tissue evidence="2">Young leaves</tissue>
    </source>
</reference>
<keyword evidence="1" id="KW-0175">Coiled coil</keyword>
<feature type="coiled-coil region" evidence="1">
    <location>
        <begin position="7"/>
        <end position="90"/>
    </location>
</feature>
<dbReference type="EMBL" id="KK914317">
    <property type="protein sequence ID" value="KDP41974.1"/>
    <property type="molecule type" value="Genomic_DNA"/>
</dbReference>
<keyword evidence="3" id="KW-1185">Reference proteome</keyword>